<dbReference type="EMBL" id="PKPP01002303">
    <property type="protein sequence ID" value="PWA76188.1"/>
    <property type="molecule type" value="Genomic_DNA"/>
</dbReference>
<reference evidence="2 3" key="1">
    <citation type="journal article" date="2018" name="Mol. Plant">
        <title>The genome of Artemisia annua provides insight into the evolution of Asteraceae family and artemisinin biosynthesis.</title>
        <authorList>
            <person name="Shen Q."/>
            <person name="Zhang L."/>
            <person name="Liao Z."/>
            <person name="Wang S."/>
            <person name="Yan T."/>
            <person name="Shi P."/>
            <person name="Liu M."/>
            <person name="Fu X."/>
            <person name="Pan Q."/>
            <person name="Wang Y."/>
            <person name="Lv Z."/>
            <person name="Lu X."/>
            <person name="Zhang F."/>
            <person name="Jiang W."/>
            <person name="Ma Y."/>
            <person name="Chen M."/>
            <person name="Hao X."/>
            <person name="Li L."/>
            <person name="Tang Y."/>
            <person name="Lv G."/>
            <person name="Zhou Y."/>
            <person name="Sun X."/>
            <person name="Brodelius P.E."/>
            <person name="Rose J.K.C."/>
            <person name="Tang K."/>
        </authorList>
    </citation>
    <scope>NUCLEOTIDE SEQUENCE [LARGE SCALE GENOMIC DNA]</scope>
    <source>
        <strain evidence="3">cv. Huhao1</strain>
        <tissue evidence="2">Leaf</tissue>
    </source>
</reference>
<protein>
    <recommendedName>
        <fullName evidence="1">Reverse transcriptase zinc-binding domain-containing protein</fullName>
    </recommendedName>
</protein>
<sequence length="384" mass="44860">MCGRKKICRVAWSKVSNPIVAGGLGVTPLKFKNIALLSKWIWKLHIPKSEVWKRLVMLRYGSKSDWAPINSSYLVSSKISRTWKDILGFKLGDIGSLYCSPNMWKWEIGDEDCWAFSDPIRHKFPHLFLACSNKRGKANEFWINDDACWAIPFNRPLVAWESLQYSQLLHIINSFRLKININDKLIWLGNSDGVFKVHDAIKCLSSGLGGPQERWIEFVWKSFAPPKVKIFMWTIKMNGVPTKEFLKIRGVKFKDYDADCNWCDHQETIDRLFFHYDWSWAIWQAIFDWLHCSWVTPKNFKIFSLVSCPIPGRPVNIWWPSIASAVFWSIWQSRNQLSFENNFICWKSVVLLAKSKSCNWLIGAKKLSKSDKSQWFENPSFLAF</sequence>
<proteinExistence type="predicted"/>
<organism evidence="2 3">
    <name type="scientific">Artemisia annua</name>
    <name type="common">Sweet wormwood</name>
    <dbReference type="NCBI Taxonomy" id="35608"/>
    <lineage>
        <taxon>Eukaryota</taxon>
        <taxon>Viridiplantae</taxon>
        <taxon>Streptophyta</taxon>
        <taxon>Embryophyta</taxon>
        <taxon>Tracheophyta</taxon>
        <taxon>Spermatophyta</taxon>
        <taxon>Magnoliopsida</taxon>
        <taxon>eudicotyledons</taxon>
        <taxon>Gunneridae</taxon>
        <taxon>Pentapetalae</taxon>
        <taxon>asterids</taxon>
        <taxon>campanulids</taxon>
        <taxon>Asterales</taxon>
        <taxon>Asteraceae</taxon>
        <taxon>Asteroideae</taxon>
        <taxon>Anthemideae</taxon>
        <taxon>Artemisiinae</taxon>
        <taxon>Artemisia</taxon>
    </lineage>
</organism>
<dbReference type="STRING" id="35608.A0A2U1NRT4"/>
<dbReference type="Proteomes" id="UP000245207">
    <property type="component" value="Unassembled WGS sequence"/>
</dbReference>
<feature type="domain" description="Reverse transcriptase zinc-binding" evidence="1">
    <location>
        <begin position="196"/>
        <end position="283"/>
    </location>
</feature>
<keyword evidence="3" id="KW-1185">Reference proteome</keyword>
<evidence type="ECO:0000259" key="1">
    <source>
        <dbReference type="Pfam" id="PF13966"/>
    </source>
</evidence>
<dbReference type="OrthoDB" id="970342at2759"/>
<dbReference type="PANTHER" id="PTHR33116">
    <property type="entry name" value="REVERSE TRANSCRIPTASE ZINC-BINDING DOMAIN-CONTAINING PROTEIN-RELATED-RELATED"/>
    <property type="match status" value="1"/>
</dbReference>
<dbReference type="Pfam" id="PF13966">
    <property type="entry name" value="zf-RVT"/>
    <property type="match status" value="1"/>
</dbReference>
<dbReference type="InterPro" id="IPR026960">
    <property type="entry name" value="RVT-Znf"/>
</dbReference>
<comment type="caution">
    <text evidence="2">The sequence shown here is derived from an EMBL/GenBank/DDBJ whole genome shotgun (WGS) entry which is preliminary data.</text>
</comment>
<dbReference type="AlphaFoldDB" id="A0A2U1NRT4"/>
<evidence type="ECO:0000313" key="3">
    <source>
        <dbReference type="Proteomes" id="UP000245207"/>
    </source>
</evidence>
<evidence type="ECO:0000313" key="2">
    <source>
        <dbReference type="EMBL" id="PWA76188.1"/>
    </source>
</evidence>
<accession>A0A2U1NRT4</accession>
<dbReference type="PANTHER" id="PTHR33116:SF75">
    <property type="entry name" value="RIBONUCLEASE H PROTEIN"/>
    <property type="match status" value="1"/>
</dbReference>
<gene>
    <name evidence="2" type="ORF">CTI12_AA236170</name>
</gene>
<name>A0A2U1NRT4_ARTAN</name>